<sequence length="48" mass="5703">MPWKIEIPDLLCSFLPHRRLLLIVGANFSNFWISPEFSLHSRRLLPKL</sequence>
<organism evidence="1 2">
    <name type="scientific">Rubroshorea leprosula</name>
    <dbReference type="NCBI Taxonomy" id="152421"/>
    <lineage>
        <taxon>Eukaryota</taxon>
        <taxon>Viridiplantae</taxon>
        <taxon>Streptophyta</taxon>
        <taxon>Embryophyta</taxon>
        <taxon>Tracheophyta</taxon>
        <taxon>Spermatophyta</taxon>
        <taxon>Magnoliopsida</taxon>
        <taxon>eudicotyledons</taxon>
        <taxon>Gunneridae</taxon>
        <taxon>Pentapetalae</taxon>
        <taxon>rosids</taxon>
        <taxon>malvids</taxon>
        <taxon>Malvales</taxon>
        <taxon>Dipterocarpaceae</taxon>
        <taxon>Rubroshorea</taxon>
    </lineage>
</organism>
<accession>A0AAV5JST8</accession>
<dbReference type="EMBL" id="BPVZ01000043">
    <property type="protein sequence ID" value="GKV15568.1"/>
    <property type="molecule type" value="Genomic_DNA"/>
</dbReference>
<keyword evidence="2" id="KW-1185">Reference proteome</keyword>
<gene>
    <name evidence="1" type="ORF">SLEP1_g26350</name>
</gene>
<protein>
    <submittedName>
        <fullName evidence="1">Uncharacterized protein</fullName>
    </submittedName>
</protein>
<comment type="caution">
    <text evidence="1">The sequence shown here is derived from an EMBL/GenBank/DDBJ whole genome shotgun (WGS) entry which is preliminary data.</text>
</comment>
<evidence type="ECO:0000313" key="1">
    <source>
        <dbReference type="EMBL" id="GKV15568.1"/>
    </source>
</evidence>
<name>A0AAV5JST8_9ROSI</name>
<proteinExistence type="predicted"/>
<dbReference type="AlphaFoldDB" id="A0AAV5JST8"/>
<evidence type="ECO:0000313" key="2">
    <source>
        <dbReference type="Proteomes" id="UP001054252"/>
    </source>
</evidence>
<dbReference type="Proteomes" id="UP001054252">
    <property type="component" value="Unassembled WGS sequence"/>
</dbReference>
<reference evidence="1 2" key="1">
    <citation type="journal article" date="2021" name="Commun. Biol.">
        <title>The genome of Shorea leprosula (Dipterocarpaceae) highlights the ecological relevance of drought in aseasonal tropical rainforests.</title>
        <authorList>
            <person name="Ng K.K.S."/>
            <person name="Kobayashi M.J."/>
            <person name="Fawcett J.A."/>
            <person name="Hatakeyama M."/>
            <person name="Paape T."/>
            <person name="Ng C.H."/>
            <person name="Ang C.C."/>
            <person name="Tnah L.H."/>
            <person name="Lee C.T."/>
            <person name="Nishiyama T."/>
            <person name="Sese J."/>
            <person name="O'Brien M.J."/>
            <person name="Copetti D."/>
            <person name="Mohd Noor M.I."/>
            <person name="Ong R.C."/>
            <person name="Putra M."/>
            <person name="Sireger I.Z."/>
            <person name="Indrioko S."/>
            <person name="Kosugi Y."/>
            <person name="Izuno A."/>
            <person name="Isagi Y."/>
            <person name="Lee S.L."/>
            <person name="Shimizu K.K."/>
        </authorList>
    </citation>
    <scope>NUCLEOTIDE SEQUENCE [LARGE SCALE GENOMIC DNA]</scope>
    <source>
        <strain evidence="1">214</strain>
    </source>
</reference>